<evidence type="ECO:0000256" key="2">
    <source>
        <dbReference type="ARBA" id="ARBA00005733"/>
    </source>
</evidence>
<dbReference type="Proteomes" id="UP000085678">
    <property type="component" value="Unplaced"/>
</dbReference>
<reference evidence="11" key="1">
    <citation type="submission" date="2025-08" db="UniProtKB">
        <authorList>
            <consortium name="RefSeq"/>
        </authorList>
    </citation>
    <scope>IDENTIFICATION</scope>
    <source>
        <tissue evidence="11">Gonads</tissue>
    </source>
</reference>
<dbReference type="OrthoDB" id="6159439at2759"/>
<dbReference type="GO" id="GO:0000977">
    <property type="term" value="F:RNA polymerase II transcription regulatory region sequence-specific DNA binding"/>
    <property type="evidence" value="ECO:0007669"/>
    <property type="project" value="TreeGrafter"/>
</dbReference>
<comment type="similarity">
    <text evidence="2">Belongs to the paired homeobox family.</text>
</comment>
<evidence type="ECO:0000256" key="4">
    <source>
        <dbReference type="ARBA" id="ARBA00023155"/>
    </source>
</evidence>
<accession>A0A1S3GZA4</accession>
<dbReference type="GO" id="GO:0005634">
    <property type="term" value="C:nucleus"/>
    <property type="evidence" value="ECO:0007669"/>
    <property type="project" value="UniProtKB-SubCell"/>
</dbReference>
<dbReference type="InParanoid" id="A0A1S3GZA4"/>
<dbReference type="KEGG" id="lak:106150690"/>
<evidence type="ECO:0000313" key="11">
    <source>
        <dbReference type="RefSeq" id="XP_013379078.1"/>
    </source>
</evidence>
<dbReference type="PROSITE" id="PS50071">
    <property type="entry name" value="HOMEOBOX_2"/>
    <property type="match status" value="1"/>
</dbReference>
<keyword evidence="4 6" id="KW-0371">Homeobox</keyword>
<evidence type="ECO:0000256" key="5">
    <source>
        <dbReference type="ARBA" id="ARBA00023242"/>
    </source>
</evidence>
<dbReference type="PANTHER" id="PTHR24329:SF520">
    <property type="entry name" value="ALX HOMEOBOX PROTEIN 1-LIKE PROTEIN"/>
    <property type="match status" value="1"/>
</dbReference>
<dbReference type="PANTHER" id="PTHR24329">
    <property type="entry name" value="HOMEOBOX PROTEIN ARISTALESS"/>
    <property type="match status" value="1"/>
</dbReference>
<dbReference type="GeneID" id="106150690"/>
<dbReference type="PROSITE" id="PS00027">
    <property type="entry name" value="HOMEOBOX_1"/>
    <property type="match status" value="1"/>
</dbReference>
<evidence type="ECO:0000256" key="6">
    <source>
        <dbReference type="PROSITE-ProRule" id="PRU00108"/>
    </source>
</evidence>
<feature type="compositionally biased region" description="Low complexity" evidence="8">
    <location>
        <begin position="55"/>
        <end position="70"/>
    </location>
</feature>
<dbReference type="SUPFAM" id="SSF46689">
    <property type="entry name" value="Homeodomain-like"/>
    <property type="match status" value="1"/>
</dbReference>
<comment type="subcellular location">
    <subcellularLocation>
        <location evidence="1 6 7">Nucleus</location>
    </subcellularLocation>
</comment>
<feature type="DNA-binding region" description="Homeobox" evidence="6">
    <location>
        <begin position="81"/>
        <end position="140"/>
    </location>
</feature>
<evidence type="ECO:0000256" key="7">
    <source>
        <dbReference type="RuleBase" id="RU000682"/>
    </source>
</evidence>
<evidence type="ECO:0000256" key="1">
    <source>
        <dbReference type="ARBA" id="ARBA00004123"/>
    </source>
</evidence>
<evidence type="ECO:0000259" key="9">
    <source>
        <dbReference type="PROSITE" id="PS50071"/>
    </source>
</evidence>
<proteinExistence type="inferred from homology"/>
<evidence type="ECO:0000256" key="3">
    <source>
        <dbReference type="ARBA" id="ARBA00023125"/>
    </source>
</evidence>
<dbReference type="InterPro" id="IPR050649">
    <property type="entry name" value="Paired_Homeobox_TFs"/>
</dbReference>
<dbReference type="FunFam" id="1.10.10.60:FF:000138">
    <property type="entry name" value="Homeobox protein prophet of Pit-1"/>
    <property type="match status" value="1"/>
</dbReference>
<dbReference type="InterPro" id="IPR017970">
    <property type="entry name" value="Homeobox_CS"/>
</dbReference>
<feature type="region of interest" description="Disordered" evidence="8">
    <location>
        <begin position="31"/>
        <end position="85"/>
    </location>
</feature>
<evidence type="ECO:0000313" key="10">
    <source>
        <dbReference type="Proteomes" id="UP000085678"/>
    </source>
</evidence>
<dbReference type="CDD" id="cd00086">
    <property type="entry name" value="homeodomain"/>
    <property type="match status" value="1"/>
</dbReference>
<dbReference type="Pfam" id="PF00046">
    <property type="entry name" value="Homeodomain"/>
    <property type="match status" value="1"/>
</dbReference>
<dbReference type="GO" id="GO:0007399">
    <property type="term" value="P:nervous system development"/>
    <property type="evidence" value="ECO:0007669"/>
    <property type="project" value="UniProtKB-ARBA"/>
</dbReference>
<keyword evidence="10" id="KW-1185">Reference proteome</keyword>
<protein>
    <submittedName>
        <fullName evidence="11">Retinal homeobox protein Rx1-like</fullName>
    </submittedName>
</protein>
<gene>
    <name evidence="11" type="primary">LOC106150690</name>
</gene>
<dbReference type="RefSeq" id="XP_013379078.1">
    <property type="nucleotide sequence ID" value="XM_013523624.1"/>
</dbReference>
<dbReference type="STRING" id="7574.A0A1S3GZA4"/>
<dbReference type="GO" id="GO:0000981">
    <property type="term" value="F:DNA-binding transcription factor activity, RNA polymerase II-specific"/>
    <property type="evidence" value="ECO:0007669"/>
    <property type="project" value="InterPro"/>
</dbReference>
<name>A0A1S3GZA4_LINAN</name>
<dbReference type="AlphaFoldDB" id="A0A1S3GZA4"/>
<evidence type="ECO:0000256" key="8">
    <source>
        <dbReference type="SAM" id="MobiDB-lite"/>
    </source>
</evidence>
<sequence length="271" mass="30140">MADEQRVPGLDSEKKKCDDFAGLYSLDSTASSATGRSMADPLGTEGAFKKLKSDGNGTAGSISSSTTAPGHNPAACPTPARRRHRTTFTQEQLQELEAAFAKSHYPDIYCREELARITKLNEARIQVWFQNRRAKYRKQEKQLAKSLSPVIPTCNSMMRNIYPTTSRGYPYPTHANMNSMSAMNRYPQMPGSSYPSMAQFSSMPGPPGNISSISNIPNISNITPGMQRQQLSMATDYNLELHEDDWYNKSLTALRMNNPHPSLANTLQYQT</sequence>
<dbReference type="SMART" id="SM00389">
    <property type="entry name" value="HOX"/>
    <property type="match status" value="1"/>
</dbReference>
<organism evidence="10 11">
    <name type="scientific">Lingula anatina</name>
    <name type="common">Brachiopod</name>
    <name type="synonym">Lingula unguis</name>
    <dbReference type="NCBI Taxonomy" id="7574"/>
    <lineage>
        <taxon>Eukaryota</taxon>
        <taxon>Metazoa</taxon>
        <taxon>Spiralia</taxon>
        <taxon>Lophotrochozoa</taxon>
        <taxon>Brachiopoda</taxon>
        <taxon>Linguliformea</taxon>
        <taxon>Lingulata</taxon>
        <taxon>Lingulida</taxon>
        <taxon>Linguloidea</taxon>
        <taxon>Lingulidae</taxon>
        <taxon>Lingula</taxon>
    </lineage>
</organism>
<feature type="domain" description="Homeobox" evidence="9">
    <location>
        <begin position="79"/>
        <end position="139"/>
    </location>
</feature>
<keyword evidence="5 6" id="KW-0539">Nucleus</keyword>
<dbReference type="InterPro" id="IPR009057">
    <property type="entry name" value="Homeodomain-like_sf"/>
</dbReference>
<dbReference type="InterPro" id="IPR001356">
    <property type="entry name" value="HD"/>
</dbReference>
<dbReference type="Gene3D" id="1.10.10.60">
    <property type="entry name" value="Homeodomain-like"/>
    <property type="match status" value="1"/>
</dbReference>
<keyword evidence="3 6" id="KW-0238">DNA-binding</keyword>